<keyword evidence="4 7" id="KW-0863">Zinc-finger</keyword>
<keyword evidence="2 8" id="KW-0479">Metal-binding</keyword>
<feature type="domain" description="C2H2-type" evidence="10">
    <location>
        <begin position="294"/>
        <end position="321"/>
    </location>
</feature>
<dbReference type="FunFam" id="3.30.160.60:FF:002534">
    <property type="entry name" value="Uncharacterized protein, isoform B"/>
    <property type="match status" value="1"/>
</dbReference>
<reference evidence="12 14" key="4">
    <citation type="journal article" date="2002" name="Genome Biol.">
        <title>The transposable elements of the Drosophila melanogaster euchromatin: a genomics perspective.</title>
        <authorList>
            <person name="Kaminker J.S."/>
            <person name="Bergman C.M."/>
            <person name="Kronmiller B."/>
            <person name="Carlson J."/>
            <person name="Svirskas R."/>
            <person name="Patel S."/>
            <person name="Frise E."/>
            <person name="Wheeler D.A."/>
            <person name="Lewis S.E."/>
            <person name="Rubin G.M."/>
            <person name="Ashburner M."/>
            <person name="Celniker S.E."/>
        </authorList>
    </citation>
    <scope>NUCLEOTIDE SEQUENCE [LARGE SCALE GENOMIC DNA]</scope>
    <source>
        <strain evidence="14">Berkeley</strain>
    </source>
</reference>
<dbReference type="PROSITE" id="PS51915">
    <property type="entry name" value="ZAD"/>
    <property type="match status" value="1"/>
</dbReference>
<feature type="compositionally biased region" description="Polar residues" evidence="9">
    <location>
        <begin position="132"/>
        <end position="141"/>
    </location>
</feature>
<evidence type="ECO:0000313" key="14">
    <source>
        <dbReference type="Proteomes" id="UP000000803"/>
    </source>
</evidence>
<reference evidence="12 14" key="2">
    <citation type="journal article" date="2002" name="Genome Biol.">
        <title>Finishing a whole-genome shotgun: release 3 of the Drosophila melanogaster euchromatic genome sequence.</title>
        <authorList>
            <person name="Celniker S.E."/>
            <person name="Wheeler D.A."/>
            <person name="Kronmiller B."/>
            <person name="Carlson J.W."/>
            <person name="Halpern A."/>
            <person name="Patel S."/>
            <person name="Adams M."/>
            <person name="Champe M."/>
            <person name="Dugan S.P."/>
            <person name="Frise E."/>
            <person name="Hodgson A."/>
            <person name="George R.A."/>
            <person name="Hoskins R.A."/>
            <person name="Laverty T."/>
            <person name="Muzny D.M."/>
            <person name="Nelson C.R."/>
            <person name="Pacleb J.M."/>
            <person name="Park S."/>
            <person name="Pfeiffer B.D."/>
            <person name="Richards S."/>
            <person name="Sodergren E.J."/>
            <person name="Svirskas R."/>
            <person name="Tabor P.E."/>
            <person name="Wan K."/>
            <person name="Stapleton M."/>
            <person name="Sutton G.G."/>
            <person name="Venter C."/>
            <person name="Weinstock G."/>
            <person name="Scherer S.E."/>
            <person name="Myers E.W."/>
            <person name="Gibbs R.A."/>
            <person name="Rubin G.M."/>
        </authorList>
    </citation>
    <scope>NUCLEOTIDE SEQUENCE [LARGE SCALE GENOMIC DNA]</scope>
    <source>
        <strain evidence="14">Berkeley</strain>
    </source>
</reference>
<dbReference type="BioGRID-ORCS" id="37155">
    <property type="hits" value="0 hits in 1 CRISPR screen"/>
</dbReference>
<dbReference type="DNASU" id="37155"/>
<name>A0A0B4LG07_DROME</name>
<dbReference type="Gene3D" id="3.40.1800.20">
    <property type="match status" value="1"/>
</dbReference>
<reference evidence="12 14" key="1">
    <citation type="journal article" date="2000" name="Science">
        <title>The genome sequence of Drosophila melanogaster.</title>
        <authorList>
            <person name="Adams M.D."/>
            <person name="Celniker S.E."/>
            <person name="Holt R.A."/>
            <person name="Evans C.A."/>
            <person name="Gocayne J.D."/>
            <person name="Amanatides P.G."/>
            <person name="Scherer S.E."/>
            <person name="Li P.W."/>
            <person name="Hoskins R.A."/>
            <person name="Galle R.F."/>
            <person name="George R.A."/>
            <person name="Lewis S.E."/>
            <person name="Richards S."/>
            <person name="Ashburner M."/>
            <person name="Henderson S.N."/>
            <person name="Sutton G.G."/>
            <person name="Wortman J.R."/>
            <person name="Yandell M.D."/>
            <person name="Zhang Q."/>
            <person name="Chen L.X."/>
            <person name="Brandon R.C."/>
            <person name="Rogers Y.H."/>
            <person name="Blazej R.G."/>
            <person name="Champe M."/>
            <person name="Pfeiffer B.D."/>
            <person name="Wan K.H."/>
            <person name="Doyle C."/>
            <person name="Baxter E.G."/>
            <person name="Helt G."/>
            <person name="Nelson C.R."/>
            <person name="Gabor G.L."/>
            <person name="Abril J.F."/>
            <person name="Agbayani A."/>
            <person name="An H.J."/>
            <person name="Andrews-Pfannkoch C."/>
            <person name="Baldwin D."/>
            <person name="Ballew R.M."/>
            <person name="Basu A."/>
            <person name="Baxendale J."/>
            <person name="Bayraktaroglu L."/>
            <person name="Beasley E.M."/>
            <person name="Beeson K.Y."/>
            <person name="Benos P.V."/>
            <person name="Berman B.P."/>
            <person name="Bhandari D."/>
            <person name="Bolshakov S."/>
            <person name="Borkova D."/>
            <person name="Botchan M.R."/>
            <person name="Bouck J."/>
            <person name="Brokstein P."/>
            <person name="Brottier P."/>
            <person name="Burtis K.C."/>
            <person name="Busam D.A."/>
            <person name="Butler H."/>
            <person name="Cadieu E."/>
            <person name="Center A."/>
            <person name="Chandra I."/>
            <person name="Cherry J.M."/>
            <person name="Cawley S."/>
            <person name="Dahlke C."/>
            <person name="Davenport L.B."/>
            <person name="Davies P."/>
            <person name="de Pablos B."/>
            <person name="Delcher A."/>
            <person name="Deng Z."/>
            <person name="Mays A.D."/>
            <person name="Dew I."/>
            <person name="Dietz S.M."/>
            <person name="Dodson K."/>
            <person name="Doup L.E."/>
            <person name="Downes M."/>
            <person name="Dugan-Rocha S."/>
            <person name="Dunkov B.C."/>
            <person name="Dunn P."/>
            <person name="Durbin K.J."/>
            <person name="Evangelista C.C."/>
            <person name="Ferraz C."/>
            <person name="Ferriera S."/>
            <person name="Fleischmann W."/>
            <person name="Fosler C."/>
            <person name="Gabrielian A.E."/>
            <person name="Garg N.S."/>
            <person name="Gelbart W.M."/>
            <person name="Glasser K."/>
            <person name="Glodek A."/>
            <person name="Gong F."/>
            <person name="Gorrell J.H."/>
            <person name="Gu Z."/>
            <person name="Guan P."/>
            <person name="Harris M."/>
            <person name="Harris N.L."/>
            <person name="Harvey D."/>
            <person name="Heiman T.J."/>
            <person name="Hernandez J.R."/>
            <person name="Houck J."/>
            <person name="Hostin D."/>
            <person name="Houston K.A."/>
            <person name="Howland T.J."/>
            <person name="Wei M.H."/>
            <person name="Ibegwam C."/>
            <person name="Jalali M."/>
            <person name="Kalush F."/>
            <person name="Karpen G.H."/>
            <person name="Ke Z."/>
            <person name="Kennison J.A."/>
            <person name="Ketchum K.A."/>
            <person name="Kimmel B.E."/>
            <person name="Kodira C.D."/>
            <person name="Kraft C."/>
            <person name="Kravitz S."/>
            <person name="Kulp D."/>
            <person name="Lai Z."/>
            <person name="Lasko P."/>
            <person name="Lei Y."/>
            <person name="Levitsky A.A."/>
            <person name="Li J."/>
            <person name="Li Z."/>
            <person name="Liang Y."/>
            <person name="Lin X."/>
            <person name="Liu X."/>
            <person name="Mattei B."/>
            <person name="McIntosh T.C."/>
            <person name="McLeod M.P."/>
            <person name="McPherson D."/>
            <person name="Merkulov G."/>
            <person name="Milshina N.V."/>
            <person name="Mobarry C."/>
            <person name="Morris J."/>
            <person name="Moshrefi A."/>
            <person name="Mount S.M."/>
            <person name="Moy M."/>
            <person name="Murphy B."/>
            <person name="Murphy L."/>
            <person name="Muzny D.M."/>
            <person name="Nelson D.L."/>
            <person name="Nelson D.R."/>
            <person name="Nelson K.A."/>
            <person name="Nixon K."/>
            <person name="Nusskern D.R."/>
            <person name="Pacleb J.M."/>
            <person name="Palazzolo M."/>
            <person name="Pittman G.S."/>
            <person name="Pan S."/>
            <person name="Pollard J."/>
            <person name="Puri V."/>
            <person name="Reese M.G."/>
            <person name="Reinert K."/>
            <person name="Remington K."/>
            <person name="Saunders R.D."/>
            <person name="Scheeler F."/>
            <person name="Shen H."/>
            <person name="Shue B.C."/>
            <person name="Siden-Kiamos I."/>
            <person name="Simpson M."/>
            <person name="Skupski M.P."/>
            <person name="Smith T."/>
            <person name="Spier E."/>
            <person name="Spradling A.C."/>
            <person name="Stapleton M."/>
            <person name="Strong R."/>
            <person name="Sun E."/>
            <person name="Svirskas R."/>
            <person name="Tector C."/>
            <person name="Turner R."/>
            <person name="Venter E."/>
            <person name="Wang A.H."/>
            <person name="Wang X."/>
            <person name="Wang Z.Y."/>
            <person name="Wassarman D.A."/>
            <person name="Weinstock G.M."/>
            <person name="Weissenbach J."/>
            <person name="Williams S.M."/>
            <person name="WoodageT"/>
            <person name="Worley K.C."/>
            <person name="Wu D."/>
            <person name="Yang S."/>
            <person name="Yao Q.A."/>
            <person name="Ye J."/>
            <person name="Yeh R.F."/>
            <person name="Zaveri J.S."/>
            <person name="Zhan M."/>
            <person name="Zhang G."/>
            <person name="Zhao Q."/>
            <person name="Zheng L."/>
            <person name="Zheng X.H."/>
            <person name="Zhong F.N."/>
            <person name="Zhong W."/>
            <person name="Zhou X."/>
            <person name="Zhu S."/>
            <person name="Zhu X."/>
            <person name="Smith H.O."/>
            <person name="Gibbs R.A."/>
            <person name="Myers E.W."/>
            <person name="Rubin G.M."/>
            <person name="Venter J.C."/>
        </authorList>
    </citation>
    <scope>NUCLEOTIDE SEQUENCE [LARGE SCALE GENOMIC DNA]</scope>
    <source>
        <strain evidence="14">Berkeley</strain>
    </source>
</reference>
<feature type="domain" description="C2H2-type" evidence="10">
    <location>
        <begin position="463"/>
        <end position="491"/>
    </location>
</feature>
<evidence type="ECO:0000256" key="8">
    <source>
        <dbReference type="PROSITE-ProRule" id="PRU01263"/>
    </source>
</evidence>
<protein>
    <submittedName>
        <fullName evidence="12">Uncharacterized protein, isoform B</fullName>
    </submittedName>
</protein>
<evidence type="ECO:0000256" key="7">
    <source>
        <dbReference type="PROSITE-ProRule" id="PRU00042"/>
    </source>
</evidence>
<feature type="binding site" evidence="8">
    <location>
        <position position="6"/>
    </location>
    <ligand>
        <name>Zn(2+)</name>
        <dbReference type="ChEBI" id="CHEBI:29105"/>
    </ligand>
</feature>
<dbReference type="KEGG" id="dme:Dmel_CG15073"/>
<dbReference type="GO" id="GO:0005634">
    <property type="term" value="C:nucleus"/>
    <property type="evidence" value="ECO:0007669"/>
    <property type="project" value="UniProtKB-SubCell"/>
</dbReference>
<dbReference type="Proteomes" id="UP000000803">
    <property type="component" value="Chromosome 2R"/>
</dbReference>
<dbReference type="RefSeq" id="NP_001286588.1">
    <property type="nucleotide sequence ID" value="NM_001299659.1"/>
</dbReference>
<proteinExistence type="predicted"/>
<evidence type="ECO:0000256" key="4">
    <source>
        <dbReference type="ARBA" id="ARBA00022771"/>
    </source>
</evidence>
<dbReference type="VEuPathDB" id="VectorBase:FBgn0034379"/>
<reference evidence="12 14" key="3">
    <citation type="journal article" date="2002" name="Genome Biol.">
        <title>Annotation of the Drosophila melanogaster euchromatic genome: a systematic review.</title>
        <authorList>
            <person name="Misra S."/>
            <person name="Crosby M.A."/>
            <person name="Mungall C.J."/>
            <person name="Matthews B.B."/>
            <person name="Campbell K.S."/>
            <person name="Hradecky P."/>
            <person name="Huang Y."/>
            <person name="Kaminker J.S."/>
            <person name="Millburn G.H."/>
            <person name="Prochnik S.E."/>
            <person name="Smith C.D."/>
            <person name="Tupy J.L."/>
            <person name="Whitfied E.J."/>
            <person name="Bayraktaroglu L."/>
            <person name="Berman B.P."/>
            <person name="Bettencourt B.R."/>
            <person name="Celniker S.E."/>
            <person name="de Grey A.D."/>
            <person name="Drysdale R.A."/>
            <person name="Harris N.L."/>
            <person name="Richter J."/>
            <person name="Russo S."/>
            <person name="Schroeder A.J."/>
            <person name="Shu S.Q."/>
            <person name="Stapleton M."/>
            <person name="Yamada C."/>
            <person name="Ashburner M."/>
            <person name="Gelbart W.M."/>
            <person name="Rubin G.M."/>
            <person name="Lewis S.E."/>
        </authorList>
    </citation>
    <scope>GENOME REANNOTATION</scope>
    <source>
        <strain evidence="14">Berkeley</strain>
    </source>
</reference>
<dbReference type="ExpressionAtlas" id="A0A0B4LG07">
    <property type="expression patterns" value="baseline and differential"/>
</dbReference>
<dbReference type="PROSITE" id="PS00028">
    <property type="entry name" value="ZINC_FINGER_C2H2_1"/>
    <property type="match status" value="6"/>
</dbReference>
<dbReference type="SMART" id="SM00868">
    <property type="entry name" value="zf-AD"/>
    <property type="match status" value="1"/>
</dbReference>
<dbReference type="InterPro" id="IPR050888">
    <property type="entry name" value="ZnF_C2H2-type_TF"/>
</dbReference>
<evidence type="ECO:0000256" key="9">
    <source>
        <dbReference type="SAM" id="MobiDB-lite"/>
    </source>
</evidence>
<feature type="binding site" evidence="8">
    <location>
        <position position="3"/>
    </location>
    <ligand>
        <name>Zn(2+)</name>
        <dbReference type="ChEBI" id="CHEBI:29105"/>
    </ligand>
</feature>
<reference evidence="12 14" key="8">
    <citation type="journal article" date="2007" name="Science">
        <title>Sequence finishing and mapping of Drosophila melanogaster heterochromatin.</title>
        <authorList>
            <person name="Hoskins R.A."/>
            <person name="Carlson J.W."/>
            <person name="Kennedy C."/>
            <person name="Acevedo D."/>
            <person name="Evans-Holm M."/>
            <person name="Frise E."/>
            <person name="Wan K.H."/>
            <person name="Park S."/>
            <person name="Mendez-Lago M."/>
            <person name="Rossi F."/>
            <person name="Villasante A."/>
            <person name="Dimitri P."/>
            <person name="Karpen G.H."/>
            <person name="Celniker S.E."/>
        </authorList>
    </citation>
    <scope>NUCLEOTIDE SEQUENCE [LARGE SCALE GENOMIC DNA]</scope>
    <source>
        <strain evidence="14">Berkeley</strain>
    </source>
</reference>
<accession>A0A0B4LG07</accession>
<dbReference type="Pfam" id="PF07776">
    <property type="entry name" value="zf-AD"/>
    <property type="match status" value="1"/>
</dbReference>
<keyword evidence="14" id="KW-1185">Reference proteome</keyword>
<dbReference type="PROSITE" id="PS50157">
    <property type="entry name" value="ZINC_FINGER_C2H2_2"/>
    <property type="match status" value="7"/>
</dbReference>
<feature type="binding site" evidence="8">
    <location>
        <position position="54"/>
    </location>
    <ligand>
        <name>Zn(2+)</name>
        <dbReference type="ChEBI" id="CHEBI:29105"/>
    </ligand>
</feature>
<evidence type="ECO:0000256" key="3">
    <source>
        <dbReference type="ARBA" id="ARBA00022737"/>
    </source>
</evidence>
<feature type="compositionally biased region" description="Polar residues" evidence="9">
    <location>
        <begin position="151"/>
        <end position="164"/>
    </location>
</feature>
<dbReference type="SUPFAM" id="SSF57716">
    <property type="entry name" value="Glucocorticoid receptor-like (DNA-binding domain)"/>
    <property type="match status" value="1"/>
</dbReference>
<feature type="region of interest" description="Disordered" evidence="9">
    <location>
        <begin position="132"/>
        <end position="212"/>
    </location>
</feature>
<dbReference type="FlyBase" id="FBgn0034379">
    <property type="gene designation" value="CG15073"/>
</dbReference>
<evidence type="ECO:0000256" key="6">
    <source>
        <dbReference type="ARBA" id="ARBA00023242"/>
    </source>
</evidence>
<dbReference type="AlphaFoldDB" id="A0A0B4LG07"/>
<organism evidence="12 14">
    <name type="scientific">Drosophila melanogaster</name>
    <name type="common">Fruit fly</name>
    <dbReference type="NCBI Taxonomy" id="7227"/>
    <lineage>
        <taxon>Eukaryota</taxon>
        <taxon>Metazoa</taxon>
        <taxon>Ecdysozoa</taxon>
        <taxon>Arthropoda</taxon>
        <taxon>Hexapoda</taxon>
        <taxon>Insecta</taxon>
        <taxon>Pterygota</taxon>
        <taxon>Neoptera</taxon>
        <taxon>Endopterygota</taxon>
        <taxon>Diptera</taxon>
        <taxon>Brachycera</taxon>
        <taxon>Muscomorpha</taxon>
        <taxon>Ephydroidea</taxon>
        <taxon>Drosophilidae</taxon>
        <taxon>Drosophila</taxon>
        <taxon>Sophophora</taxon>
    </lineage>
</organism>
<reference evidence="12 14" key="7">
    <citation type="journal article" date="2007" name="Science">
        <title>The Release 5.1 annotation of Drosophila melanogaster heterochromatin.</title>
        <authorList>
            <person name="Smith C.D."/>
            <person name="Shu S."/>
            <person name="Mungall C.J."/>
            <person name="Karpen G.H."/>
        </authorList>
    </citation>
    <scope>NUCLEOTIDE SEQUENCE [LARGE SCALE GENOMIC DNA]</scope>
    <source>
        <strain evidence="14">Berkeley</strain>
    </source>
</reference>
<dbReference type="FunFam" id="3.30.160.60:FF:003804">
    <property type="match status" value="1"/>
</dbReference>
<reference evidence="12 14" key="9">
    <citation type="journal article" date="2015" name="G3 (Bethesda)">
        <title>Gene Model Annotations for Drosophila melanogaster: Impact of High-Throughput Data.</title>
        <authorList>
            <consortium name="FlyBase Consortium"/>
            <person name="Matthews B.B."/>
            <person name="Dos Santos G."/>
            <person name="Crosby M.A."/>
            <person name="Emmert D.B."/>
            <person name="St Pierre S.E."/>
            <person name="Gramates L.S."/>
            <person name="Zhou P."/>
            <person name="Schroeder A.J."/>
            <person name="Falls K."/>
            <person name="Strelets V."/>
            <person name="Russo S.M."/>
            <person name="Gelbart W.M."/>
            <person name="null"/>
        </authorList>
    </citation>
    <scope>NUCLEOTIDE SEQUENCE [LARGE SCALE GENOMIC DNA]</scope>
    <source>
        <strain evidence="14">Berkeley</strain>
    </source>
</reference>
<feature type="compositionally biased region" description="Acidic residues" evidence="9">
    <location>
        <begin position="96"/>
        <end position="108"/>
    </location>
</feature>
<dbReference type="OrthoDB" id="10039931at2759"/>
<feature type="domain" description="C2H2-type" evidence="10">
    <location>
        <begin position="379"/>
        <end position="406"/>
    </location>
</feature>
<dbReference type="Bgee" id="FBgn0034379">
    <property type="expression patterns" value="Expressed in adult middle midgut class I enteroendocrine cell in adult midgut (Drosophila) and 47 other cell types or tissues"/>
</dbReference>
<dbReference type="PANTHER" id="PTHR24406">
    <property type="entry name" value="TRANSCRIPTIONAL REPRESSOR CTCFL-RELATED"/>
    <property type="match status" value="1"/>
</dbReference>
<feature type="binding site" evidence="8">
    <location>
        <position position="51"/>
    </location>
    <ligand>
        <name>Zn(2+)</name>
        <dbReference type="ChEBI" id="CHEBI:29105"/>
    </ligand>
</feature>
<evidence type="ECO:0000313" key="13">
    <source>
        <dbReference type="FlyBase" id="FBgn0034379"/>
    </source>
</evidence>
<dbReference type="EMBL" id="AE013599">
    <property type="protein sequence ID" value="AHN56383.1"/>
    <property type="molecule type" value="Genomic_DNA"/>
</dbReference>
<evidence type="ECO:0000256" key="2">
    <source>
        <dbReference type="ARBA" id="ARBA00022723"/>
    </source>
</evidence>
<dbReference type="InterPro" id="IPR036236">
    <property type="entry name" value="Znf_C2H2_sf"/>
</dbReference>
<dbReference type="Gene3D" id="3.30.160.60">
    <property type="entry name" value="Classic Zinc Finger"/>
    <property type="match status" value="4"/>
</dbReference>
<dbReference type="GO" id="GO:0008270">
    <property type="term" value="F:zinc ion binding"/>
    <property type="evidence" value="ECO:0007669"/>
    <property type="project" value="UniProtKB-UniRule"/>
</dbReference>
<evidence type="ECO:0000313" key="12">
    <source>
        <dbReference type="EMBL" id="AHN56383.1"/>
    </source>
</evidence>
<dbReference type="SMART" id="SM00355">
    <property type="entry name" value="ZnF_C2H2"/>
    <property type="match status" value="9"/>
</dbReference>
<dbReference type="SUPFAM" id="SSF57667">
    <property type="entry name" value="beta-beta-alpha zinc fingers"/>
    <property type="match status" value="4"/>
</dbReference>
<reference evidence="12 14" key="10">
    <citation type="journal article" date="2015" name="G3 (Bethesda)">
        <title>Gene Model Annotations for Drosophila melanogaster: The Rule-Benders.</title>
        <authorList>
            <consortium name="FlyBase Consortium"/>
            <person name="Crosby M.A."/>
            <person name="Gramates L.S."/>
            <person name="Dos Santos G."/>
            <person name="Matthews B.B."/>
            <person name="St Pierre S.E."/>
            <person name="Zhou P."/>
            <person name="Schroeder A.J."/>
            <person name="Falls K."/>
            <person name="Emmert D.B."/>
            <person name="Russo S.M."/>
            <person name="Gelbart W.M."/>
            <person name="null"/>
        </authorList>
    </citation>
    <scope>NUCLEOTIDE SEQUENCE [LARGE SCALE GENOMIC DNA]</scope>
    <source>
        <strain evidence="14">Berkeley</strain>
    </source>
</reference>
<reference evidence="12 14" key="11">
    <citation type="journal article" date="2015" name="Genome Res.">
        <title>The Release 6 reference sequence of the Drosophila melanogaster genome.</title>
        <authorList>
            <person name="Hoskins R.A."/>
            <person name="Carlson J.W."/>
            <person name="Wan K.H."/>
            <person name="Park S."/>
            <person name="Mendez I."/>
            <person name="Galle S.E."/>
            <person name="Booth B.W."/>
            <person name="Pfeiffer B.D."/>
            <person name="George R.A."/>
            <person name="Svirskas R."/>
            <person name="Krzywinski M."/>
            <person name="Schein J."/>
            <person name="Accardo M.C."/>
            <person name="Damia E."/>
            <person name="Messina G."/>
            <person name="Mendez-Lago M."/>
            <person name="de Pablos B."/>
            <person name="Demakova O.V."/>
            <person name="Andreyeva E.N."/>
            <person name="Boldyreva L.V."/>
            <person name="Marra M."/>
            <person name="Carvalho A.B."/>
            <person name="Dimitri P."/>
            <person name="Villasante A."/>
            <person name="Zhimulev I.F."/>
            <person name="Rubin G.M."/>
            <person name="Karpen G.H."/>
            <person name="Celniker S.E."/>
        </authorList>
    </citation>
    <scope>NUCLEOTIDE SEQUENCE [LARGE SCALE GENOMIC DNA]</scope>
    <source>
        <strain evidence="14">Berkeley</strain>
    </source>
</reference>
<evidence type="ECO:0000259" key="11">
    <source>
        <dbReference type="PROSITE" id="PS51915"/>
    </source>
</evidence>
<evidence type="ECO:0000256" key="5">
    <source>
        <dbReference type="ARBA" id="ARBA00022833"/>
    </source>
</evidence>
<dbReference type="InterPro" id="IPR013087">
    <property type="entry name" value="Znf_C2H2_type"/>
</dbReference>
<feature type="domain" description="ZAD" evidence="11">
    <location>
        <begin position="1"/>
        <end position="78"/>
    </location>
</feature>
<reference evidence="12 14" key="5">
    <citation type="journal article" date="2002" name="Genome Biol.">
        <title>Heterochromatic sequences in a Drosophila whole-genome shotgun assembly.</title>
        <authorList>
            <person name="Hoskins R.A."/>
            <person name="Smith C.D."/>
            <person name="Carlson J.W."/>
            <person name="Carvalho A.B."/>
            <person name="Halpern A."/>
            <person name="Kaminker J.S."/>
            <person name="Kennedy C."/>
            <person name="Mungall C.J."/>
            <person name="Sullivan B.A."/>
            <person name="Sutton G.G."/>
            <person name="Yasuhara J.C."/>
            <person name="Wakimoto B.T."/>
            <person name="Myers E.W."/>
            <person name="Celniker S.E."/>
            <person name="Rubin G.M."/>
            <person name="Karpen G.H."/>
        </authorList>
    </citation>
    <scope>NUCLEOTIDE SEQUENCE [LARGE SCALE GENOMIC DNA]</scope>
    <source>
        <strain evidence="14">Berkeley</strain>
    </source>
</reference>
<reference evidence="12 14" key="6">
    <citation type="journal article" date="2005" name="PLoS Comput. Biol.">
        <title>Combined evidence annotation of transposable elements in genome sequences.</title>
        <authorList>
            <person name="Quesneville H."/>
            <person name="Bergman C.M."/>
            <person name="Andrieu O."/>
            <person name="Autard D."/>
            <person name="Nouaud D."/>
            <person name="Ashburner M."/>
            <person name="Anxolabehere D."/>
        </authorList>
    </citation>
    <scope>NUCLEOTIDE SEQUENCE [LARGE SCALE GENOMIC DNA]</scope>
    <source>
        <strain evidence="14">Berkeley</strain>
    </source>
</reference>
<evidence type="ECO:0000256" key="1">
    <source>
        <dbReference type="ARBA" id="ARBA00004123"/>
    </source>
</evidence>
<evidence type="ECO:0000259" key="10">
    <source>
        <dbReference type="PROSITE" id="PS50157"/>
    </source>
</evidence>
<feature type="domain" description="C2H2-type" evidence="10">
    <location>
        <begin position="263"/>
        <end position="291"/>
    </location>
</feature>
<feature type="domain" description="C2H2-type" evidence="10">
    <location>
        <begin position="406"/>
        <end position="434"/>
    </location>
</feature>
<dbReference type="AGR" id="FB:FBgn0034379"/>
<dbReference type="GeneID" id="37155"/>
<comment type="subcellular location">
    <subcellularLocation>
        <location evidence="1">Nucleus</location>
    </subcellularLocation>
</comment>
<feature type="region of interest" description="Disordered" evidence="9">
    <location>
        <begin position="83"/>
        <end position="119"/>
    </location>
</feature>
<feature type="domain" description="C2H2-type" evidence="10">
    <location>
        <begin position="435"/>
        <end position="462"/>
    </location>
</feature>
<dbReference type="InterPro" id="IPR012934">
    <property type="entry name" value="Znf_AD"/>
</dbReference>
<keyword evidence="5 8" id="KW-0862">Zinc</keyword>
<keyword evidence="6" id="KW-0539">Nucleus</keyword>
<dbReference type="Pfam" id="PF00096">
    <property type="entry name" value="zf-C2H2"/>
    <property type="match status" value="2"/>
</dbReference>
<keyword evidence="3" id="KW-0677">Repeat</keyword>
<feature type="domain" description="C2H2-type" evidence="10">
    <location>
        <begin position="321"/>
        <end position="344"/>
    </location>
</feature>
<gene>
    <name evidence="12" type="primary">Dmel\CG15073</name>
    <name evidence="12 13" type="ORF">CG15073</name>
    <name evidence="12" type="ORF">Dmel_CG15073</name>
</gene>
<sequence>MICRLCLNNVNDTDTIRIFEDVGLSLNVANVLAKYFWFEPKSDDPISTVICLTCWNQVNDFHQFYVAVESAHRLLTERFSLKSGQDQGKVEHGEDSEQQEEEQDEDQELGLPGSEGGSFTNEQFLTEVIAQQEQQTDSNPPKEQFIKEDNATVNDPETSATLPTEQRRETRSTAKSKAHHSLPPSTPPEKSNSVANKSKAKRTPCKAEGTPQKSKRYADYKQCMLDIDAKISAHMRLTCDVCHEGQETFLLLCKHMLQEHHRKGCTQCDKRFADKQCLRNHELLKHHPEEEKTFMCEQCPKRYTKQYLLDQHRVIHKERNVVCDLCERRFPNQSLLCTHVKMAHGNYGTMCDICAQVIRGRAAFQRHQLEHAGVTEPKVQCDICGSWHKNKHSLKKHVRRHNGTAATCDLCGKVSPNRSAMLSHQRYVHLTDRKHECSVCNKAFKKAITLREHMTMHTGEVLYKCPHCPKTFNSNANQHTHRRKCHPKEFEEARKARTEKRKAIEEETPSVLTISTGEDGESHSILLTNTEEDIKGDTIEFTLCLSADTTD</sequence>
<dbReference type="SMR" id="A0A0B4LG07"/>